<evidence type="ECO:0000313" key="2">
    <source>
        <dbReference type="EMBL" id="CCJ80230.1"/>
    </source>
</evidence>
<feature type="coiled-coil region" evidence="1">
    <location>
        <begin position="7"/>
        <end position="48"/>
    </location>
</feature>
<gene>
    <name evidence="2" type="ORF">BN134_940</name>
</gene>
<sequence length="106" mass="11895">MASDMLIARLEKRIETLEKENLELAEWKKEIQQEIDNIKGNNQHLIIRSELTLYTLSALITSGSLKGISIDQLIDDATFDPSDIGDDVISKEKEIVATVLKKVKGL</sequence>
<comment type="caution">
    <text evidence="2">The sequence shown here is derived from an EMBL/GenBank/DDBJ whole genome shotgun (WGS) entry which is preliminary data.</text>
</comment>
<accession>A0ABM9Q482</accession>
<reference evidence="3" key="1">
    <citation type="journal article" date="2012" name="PLoS ONE">
        <title>Comparative analysis of genome sequences covering the seven cronobacter species.</title>
        <authorList>
            <person name="Joseph S."/>
            <person name="Desai P."/>
            <person name="Ji Y."/>
            <person name="Cummings C.A."/>
            <person name="Shih R."/>
            <person name="Degoricija L."/>
            <person name="Rico A."/>
            <person name="Brzoska P."/>
            <person name="Hamby S.E."/>
            <person name="Masood N."/>
            <person name="Hariri S."/>
            <person name="Sonbol H."/>
            <person name="Chuzhanova N."/>
            <person name="McClelland M."/>
            <person name="Furtado M.R."/>
            <person name="Forsythe S.J."/>
        </authorList>
    </citation>
    <scope>NUCLEOTIDE SEQUENCE [LARGE SCALE GENOMIC DNA]</scope>
    <source>
        <strain evidence="3">1210</strain>
    </source>
</reference>
<organism evidence="2 3">
    <name type="scientific">Cronobacter dublinensis 1210</name>
    <dbReference type="NCBI Taxonomy" id="1208656"/>
    <lineage>
        <taxon>Bacteria</taxon>
        <taxon>Pseudomonadati</taxon>
        <taxon>Pseudomonadota</taxon>
        <taxon>Gammaproteobacteria</taxon>
        <taxon>Enterobacterales</taxon>
        <taxon>Enterobacteriaceae</taxon>
        <taxon>Cronobacter</taxon>
    </lineage>
</organism>
<dbReference type="Proteomes" id="UP000009342">
    <property type="component" value="Unassembled WGS sequence"/>
</dbReference>
<keyword evidence="1" id="KW-0175">Coiled coil</keyword>
<keyword evidence="3" id="KW-1185">Reference proteome</keyword>
<evidence type="ECO:0000313" key="3">
    <source>
        <dbReference type="Proteomes" id="UP000009342"/>
    </source>
</evidence>
<name>A0ABM9Q482_9ENTR</name>
<dbReference type="EMBL" id="CAKZ01000051">
    <property type="protein sequence ID" value="CCJ80230.1"/>
    <property type="molecule type" value="Genomic_DNA"/>
</dbReference>
<protein>
    <recommendedName>
        <fullName evidence="4">Phage protein</fullName>
    </recommendedName>
</protein>
<evidence type="ECO:0000256" key="1">
    <source>
        <dbReference type="SAM" id="Coils"/>
    </source>
</evidence>
<evidence type="ECO:0008006" key="4">
    <source>
        <dbReference type="Google" id="ProtNLM"/>
    </source>
</evidence>
<proteinExistence type="predicted"/>